<name>A0A239DLV2_9BACT</name>
<dbReference type="EMBL" id="FZOQ01000005">
    <property type="protein sequence ID" value="SNS33061.1"/>
    <property type="molecule type" value="Genomic_DNA"/>
</dbReference>
<proteinExistence type="predicted"/>
<evidence type="ECO:0000313" key="2">
    <source>
        <dbReference type="Proteomes" id="UP000198432"/>
    </source>
</evidence>
<dbReference type="AlphaFoldDB" id="A0A239DLV2"/>
<keyword evidence="2" id="KW-1185">Reference proteome</keyword>
<protein>
    <recommendedName>
        <fullName evidence="3">Xylose isomerase-like TIM barrel</fullName>
    </recommendedName>
</protein>
<organism evidence="1 2">
    <name type="scientific">Pontibacter ummariensis</name>
    <dbReference type="NCBI Taxonomy" id="1610492"/>
    <lineage>
        <taxon>Bacteria</taxon>
        <taxon>Pseudomonadati</taxon>
        <taxon>Bacteroidota</taxon>
        <taxon>Cytophagia</taxon>
        <taxon>Cytophagales</taxon>
        <taxon>Hymenobacteraceae</taxon>
        <taxon>Pontibacter</taxon>
    </lineage>
</organism>
<evidence type="ECO:0000313" key="1">
    <source>
        <dbReference type="EMBL" id="SNS33061.1"/>
    </source>
</evidence>
<gene>
    <name evidence="1" type="ORF">SAMN06296052_1058</name>
</gene>
<accession>A0A239DLV2</accession>
<sequence>MAGLAFSTGASAFAGGAAAIDKARKTFNLNYAPHEGMFSNFGGKDFLDQIRFMHDQGFRAIEDNGMLNRSPAEQQQIGDLLNKLGMQIGVFVIDGGDNWKTSLTTGKQELRDKFVPVGSP</sequence>
<reference evidence="2" key="1">
    <citation type="submission" date="2017-06" db="EMBL/GenBank/DDBJ databases">
        <authorList>
            <person name="Varghese N."/>
            <person name="Submissions S."/>
        </authorList>
    </citation>
    <scope>NUCLEOTIDE SEQUENCE [LARGE SCALE GENOMIC DNA]</scope>
    <source>
        <strain evidence="2">NKM1</strain>
    </source>
</reference>
<dbReference type="InterPro" id="IPR036237">
    <property type="entry name" value="Xyl_isomerase-like_sf"/>
</dbReference>
<dbReference type="Proteomes" id="UP000198432">
    <property type="component" value="Unassembled WGS sequence"/>
</dbReference>
<dbReference type="SUPFAM" id="SSF51658">
    <property type="entry name" value="Xylose isomerase-like"/>
    <property type="match status" value="1"/>
</dbReference>
<evidence type="ECO:0008006" key="3">
    <source>
        <dbReference type="Google" id="ProtNLM"/>
    </source>
</evidence>